<dbReference type="GO" id="GO:0006508">
    <property type="term" value="P:proteolysis"/>
    <property type="evidence" value="ECO:0007669"/>
    <property type="project" value="UniProtKB-KW"/>
</dbReference>
<dbReference type="GO" id="GO:0009277">
    <property type="term" value="C:fungal-type cell wall"/>
    <property type="evidence" value="ECO:0007669"/>
    <property type="project" value="TreeGrafter"/>
</dbReference>
<evidence type="ECO:0000256" key="2">
    <source>
        <dbReference type="ARBA" id="ARBA00022670"/>
    </source>
</evidence>
<accession>A0A060T5V7</accession>
<dbReference type="Gene3D" id="2.40.70.10">
    <property type="entry name" value="Acid Proteases"/>
    <property type="match status" value="2"/>
</dbReference>
<dbReference type="PROSITE" id="PS51767">
    <property type="entry name" value="PEPTIDASE_A1"/>
    <property type="match status" value="1"/>
</dbReference>
<evidence type="ECO:0000256" key="5">
    <source>
        <dbReference type="ARBA" id="ARBA00022801"/>
    </source>
</evidence>
<evidence type="ECO:0000256" key="8">
    <source>
        <dbReference type="SAM" id="SignalP"/>
    </source>
</evidence>
<name>A0A060T5V7_BLAAD</name>
<dbReference type="SUPFAM" id="SSF50630">
    <property type="entry name" value="Acid proteases"/>
    <property type="match status" value="1"/>
</dbReference>
<dbReference type="PANTHER" id="PTHR47965:SF12">
    <property type="entry name" value="ASPARTIC PROTEINASE 3-RELATED"/>
    <property type="match status" value="1"/>
</dbReference>
<dbReference type="InterPro" id="IPR021109">
    <property type="entry name" value="Peptidase_aspartic_dom_sf"/>
</dbReference>
<reference evidence="10" key="1">
    <citation type="submission" date="2014-02" db="EMBL/GenBank/DDBJ databases">
        <authorList>
            <person name="Genoscope - CEA"/>
        </authorList>
    </citation>
    <scope>NUCLEOTIDE SEQUENCE</scope>
    <source>
        <strain evidence="10">LS3</strain>
    </source>
</reference>
<reference evidence="10" key="2">
    <citation type="submission" date="2014-06" db="EMBL/GenBank/DDBJ databases">
        <title>The complete genome of Blastobotrys (Arxula) adeninivorans LS3 - a yeast of biotechnological interest.</title>
        <authorList>
            <person name="Kunze G."/>
            <person name="Gaillardin C."/>
            <person name="Czernicka M."/>
            <person name="Durrens P."/>
            <person name="Martin T."/>
            <person name="Boer E."/>
            <person name="Gabaldon T."/>
            <person name="Cruz J."/>
            <person name="Talla E."/>
            <person name="Marck C."/>
            <person name="Goffeau A."/>
            <person name="Barbe V."/>
            <person name="Baret P."/>
            <person name="Baronian K."/>
            <person name="Beier S."/>
            <person name="Bleykasten C."/>
            <person name="Bode R."/>
            <person name="Casaregola S."/>
            <person name="Despons L."/>
            <person name="Fairhead C."/>
            <person name="Giersberg M."/>
            <person name="Gierski P."/>
            <person name="Hahnel U."/>
            <person name="Hartmann A."/>
            <person name="Jankowska D."/>
            <person name="Jubin C."/>
            <person name="Jung P."/>
            <person name="Lafontaine I."/>
            <person name="Leh-Louis V."/>
            <person name="Lemaire M."/>
            <person name="Marcet-Houben M."/>
            <person name="Mascher M."/>
            <person name="Morel G."/>
            <person name="Richard G.-F."/>
            <person name="Riechen J."/>
            <person name="Sacerdot C."/>
            <person name="Sarkar A."/>
            <person name="Savel G."/>
            <person name="Schacherer J."/>
            <person name="Sherman D."/>
            <person name="Straub M.-L."/>
            <person name="Stein N."/>
            <person name="Thierry A."/>
            <person name="Trautwein-Schult A."/>
            <person name="Westhof E."/>
            <person name="Worch S."/>
            <person name="Dujon B."/>
            <person name="Souciet J.-L."/>
            <person name="Wincker P."/>
            <person name="Scholz U."/>
            <person name="Neuveglise N."/>
        </authorList>
    </citation>
    <scope>NUCLEOTIDE SEQUENCE</scope>
    <source>
        <strain evidence="10">LS3</strain>
    </source>
</reference>
<dbReference type="GO" id="GO:0031505">
    <property type="term" value="P:fungal-type cell wall organization"/>
    <property type="evidence" value="ECO:0007669"/>
    <property type="project" value="TreeGrafter"/>
</dbReference>
<dbReference type="PRINTS" id="PR00792">
    <property type="entry name" value="PEPSIN"/>
</dbReference>
<keyword evidence="5" id="KW-0378">Hydrolase</keyword>
<dbReference type="Pfam" id="PF00026">
    <property type="entry name" value="Asp"/>
    <property type="match status" value="1"/>
</dbReference>
<feature type="chain" id="PRO_5001591952" evidence="8">
    <location>
        <begin position="22"/>
        <end position="398"/>
    </location>
</feature>
<evidence type="ECO:0000259" key="9">
    <source>
        <dbReference type="PROSITE" id="PS51767"/>
    </source>
</evidence>
<dbReference type="PANTHER" id="PTHR47965">
    <property type="entry name" value="ASPARTYL PROTEASE-RELATED"/>
    <property type="match status" value="1"/>
</dbReference>
<feature type="disulfide bond" evidence="7">
    <location>
        <begin position="269"/>
        <end position="308"/>
    </location>
</feature>
<proteinExistence type="inferred from homology"/>
<dbReference type="GO" id="GO:0004190">
    <property type="term" value="F:aspartic-type endopeptidase activity"/>
    <property type="evidence" value="ECO:0007669"/>
    <property type="project" value="UniProtKB-KW"/>
</dbReference>
<dbReference type="InterPro" id="IPR001461">
    <property type="entry name" value="Aspartic_peptidase_A1"/>
</dbReference>
<feature type="signal peptide" evidence="8">
    <location>
        <begin position="1"/>
        <end position="21"/>
    </location>
</feature>
<sequence>MTIKSFMKSSALAIMASQALGSPIPARNGMASMMMMPTLDLADLSVGLAYHQVNVDTGSSDLWLPRKQVDEYHDAVYTNISGGFEITYYGGLKVEGDYVQGPVTVGGLTANMTYAICETDSIGFLGLGFPGLERNAWKGNNAPNDTFVFALKNQGHINRAAFSMYAVDGIDSGVLLLGAIDHSKYTGTLKTLPIIYSETIRNSSKPIDYFIQLDSLCVGNECVYDEPTMALVDSGSGITLIPPGPFEKFVNLFGTNLTNDERGYMKGSCDEIRSHENETFTYRFGDYTMEVPLSAFIYGDYVEGSTTCFVTVQEANNGIFSIGNQFLLYTYVYFDQEAYELKIAPASFTSNNETDIEVVPAFTGLVDPTTQTLSYPSASATAAAATIPTAIMTGTGCA</sequence>
<comment type="similarity">
    <text evidence="1">Belongs to the peptidase A1 family.</text>
</comment>
<evidence type="ECO:0000256" key="4">
    <source>
        <dbReference type="ARBA" id="ARBA00022750"/>
    </source>
</evidence>
<keyword evidence="7" id="KW-1015">Disulfide bond</keyword>
<dbReference type="EMBL" id="HG937692">
    <property type="protein sequence ID" value="CDP36338.1"/>
    <property type="molecule type" value="Genomic_DNA"/>
</dbReference>
<keyword evidence="6" id="KW-0865">Zymogen</keyword>
<keyword evidence="3 8" id="KW-0732">Signal</keyword>
<evidence type="ECO:0000256" key="1">
    <source>
        <dbReference type="ARBA" id="ARBA00007447"/>
    </source>
</evidence>
<dbReference type="AlphaFoldDB" id="A0A060T5V7"/>
<evidence type="ECO:0000256" key="3">
    <source>
        <dbReference type="ARBA" id="ARBA00022729"/>
    </source>
</evidence>
<dbReference type="PhylomeDB" id="A0A060T5V7"/>
<keyword evidence="2" id="KW-0645">Protease</keyword>
<gene>
    <name evidence="10" type="ORF">GNLVRS02_ARAD1B10670g</name>
</gene>
<organism evidence="10">
    <name type="scientific">Blastobotrys adeninivorans</name>
    <name type="common">Yeast</name>
    <name type="synonym">Arxula adeninivorans</name>
    <dbReference type="NCBI Taxonomy" id="409370"/>
    <lineage>
        <taxon>Eukaryota</taxon>
        <taxon>Fungi</taxon>
        <taxon>Dikarya</taxon>
        <taxon>Ascomycota</taxon>
        <taxon>Saccharomycotina</taxon>
        <taxon>Dipodascomycetes</taxon>
        <taxon>Dipodascales</taxon>
        <taxon>Trichomonascaceae</taxon>
        <taxon>Blastobotrys</taxon>
    </lineage>
</organism>
<feature type="domain" description="Peptidase A1" evidence="9">
    <location>
        <begin position="40"/>
        <end position="344"/>
    </location>
</feature>
<evidence type="ECO:0000256" key="7">
    <source>
        <dbReference type="PIRSR" id="PIRSR601461-2"/>
    </source>
</evidence>
<keyword evidence="4" id="KW-0064">Aspartyl protease</keyword>
<dbReference type="GO" id="GO:0005576">
    <property type="term" value="C:extracellular region"/>
    <property type="evidence" value="ECO:0007669"/>
    <property type="project" value="TreeGrafter"/>
</dbReference>
<protein>
    <submittedName>
        <fullName evidence="10">ARAD1B10670p</fullName>
    </submittedName>
</protein>
<evidence type="ECO:0000313" key="10">
    <source>
        <dbReference type="EMBL" id="CDP36338.1"/>
    </source>
</evidence>
<dbReference type="InterPro" id="IPR033121">
    <property type="entry name" value="PEPTIDASE_A1"/>
</dbReference>
<evidence type="ECO:0000256" key="6">
    <source>
        <dbReference type="ARBA" id="ARBA00023145"/>
    </source>
</evidence>